<feature type="signal peptide" evidence="1">
    <location>
        <begin position="1"/>
        <end position="30"/>
    </location>
</feature>
<gene>
    <name evidence="3" type="ORF">DQQ10_10975</name>
</gene>
<dbReference type="EMBL" id="QMFY01000004">
    <property type="protein sequence ID" value="RAW01416.1"/>
    <property type="molecule type" value="Genomic_DNA"/>
</dbReference>
<evidence type="ECO:0000256" key="1">
    <source>
        <dbReference type="SAM" id="SignalP"/>
    </source>
</evidence>
<feature type="chain" id="PRO_5016661582" description="Outer membrane protein beta-barrel domain-containing protein" evidence="1">
    <location>
        <begin position="31"/>
        <end position="278"/>
    </location>
</feature>
<proteinExistence type="predicted"/>
<dbReference type="OrthoDB" id="957545at2"/>
<dbReference type="Proteomes" id="UP000251889">
    <property type="component" value="Unassembled WGS sequence"/>
</dbReference>
<organism evidence="3 4">
    <name type="scientific">Pseudochryseolinea flava</name>
    <dbReference type="NCBI Taxonomy" id="2059302"/>
    <lineage>
        <taxon>Bacteria</taxon>
        <taxon>Pseudomonadati</taxon>
        <taxon>Bacteroidota</taxon>
        <taxon>Cytophagia</taxon>
        <taxon>Cytophagales</taxon>
        <taxon>Fulvivirgaceae</taxon>
        <taxon>Pseudochryseolinea</taxon>
    </lineage>
</organism>
<accession>A0A364Y3Q8</accession>
<keyword evidence="1" id="KW-0732">Signal</keyword>
<reference evidence="3 4" key="1">
    <citation type="submission" date="2018-06" db="EMBL/GenBank/DDBJ databases">
        <title>Chryseolinea flavus sp. nov., a member of the phylum Bacteroidetes isolated from soil.</title>
        <authorList>
            <person name="Li Y."/>
            <person name="Wang J."/>
        </authorList>
    </citation>
    <scope>NUCLEOTIDE SEQUENCE [LARGE SCALE GENOMIC DNA]</scope>
    <source>
        <strain evidence="3 4">SDU1-6</strain>
    </source>
</reference>
<evidence type="ECO:0000259" key="2">
    <source>
        <dbReference type="Pfam" id="PF13568"/>
    </source>
</evidence>
<feature type="domain" description="Outer membrane protein beta-barrel" evidence="2">
    <location>
        <begin position="32"/>
        <end position="221"/>
    </location>
</feature>
<evidence type="ECO:0000313" key="3">
    <source>
        <dbReference type="EMBL" id="RAW01416.1"/>
    </source>
</evidence>
<evidence type="ECO:0000313" key="4">
    <source>
        <dbReference type="Proteomes" id="UP000251889"/>
    </source>
</evidence>
<sequence length="278" mass="31831">MPRYNQKVCVKAKITGLIILISLLASVSEAQVLIGPIAGGNFSWTSFGDKDFKDDFKVSPVFGWHAGGHVSFRVRKRFFLHTSLIYSTKGKDMEGKSELFDDLTLKMRYKYIEMPIVYTVNFRGTINKKPFKYFLGIGPNVSYWLGGKGTIVNTDTHEFAENGPEVDFKISFKGDPVETADDEMVVEKPTRIQLGLNFTTGFVFEPARDREMVLTFRYELGHSYLSRESNGVFGQYITYYEDNLKTRNMGLRVSLAYMIDLKVDQRKKGKTTFDKKKF</sequence>
<dbReference type="Pfam" id="PF13568">
    <property type="entry name" value="OMP_b-brl_2"/>
    <property type="match status" value="1"/>
</dbReference>
<keyword evidence="4" id="KW-1185">Reference proteome</keyword>
<comment type="caution">
    <text evidence="3">The sequence shown here is derived from an EMBL/GenBank/DDBJ whole genome shotgun (WGS) entry which is preliminary data.</text>
</comment>
<name>A0A364Y3Q8_9BACT</name>
<protein>
    <recommendedName>
        <fullName evidence="2">Outer membrane protein beta-barrel domain-containing protein</fullName>
    </recommendedName>
</protein>
<dbReference type="AlphaFoldDB" id="A0A364Y3Q8"/>
<dbReference type="InterPro" id="IPR025665">
    <property type="entry name" value="Beta-barrel_OMP_2"/>
</dbReference>